<dbReference type="InterPro" id="IPR011006">
    <property type="entry name" value="CheY-like_superfamily"/>
</dbReference>
<keyword evidence="1 2" id="KW-0597">Phosphoprotein</keyword>
<accession>A0A955L1W4</accession>
<dbReference type="Pfam" id="PF00072">
    <property type="entry name" value="Response_reg"/>
    <property type="match status" value="1"/>
</dbReference>
<evidence type="ECO:0000256" key="2">
    <source>
        <dbReference type="PROSITE-ProRule" id="PRU00169"/>
    </source>
</evidence>
<proteinExistence type="predicted"/>
<dbReference type="PANTHER" id="PTHR44591">
    <property type="entry name" value="STRESS RESPONSE REGULATOR PROTEIN 1"/>
    <property type="match status" value="1"/>
</dbReference>
<evidence type="ECO:0000313" key="5">
    <source>
        <dbReference type="Proteomes" id="UP000775877"/>
    </source>
</evidence>
<dbReference type="Proteomes" id="UP000775877">
    <property type="component" value="Unassembled WGS sequence"/>
</dbReference>
<organism evidence="4 5">
    <name type="scientific">Candidatus Dojkabacteria bacterium</name>
    <dbReference type="NCBI Taxonomy" id="2099670"/>
    <lineage>
        <taxon>Bacteria</taxon>
        <taxon>Candidatus Dojkabacteria</taxon>
    </lineage>
</organism>
<evidence type="ECO:0000256" key="1">
    <source>
        <dbReference type="ARBA" id="ARBA00022553"/>
    </source>
</evidence>
<feature type="domain" description="Response regulatory" evidence="3">
    <location>
        <begin position="6"/>
        <end position="125"/>
    </location>
</feature>
<dbReference type="EMBL" id="JAGQLJ010000085">
    <property type="protein sequence ID" value="MCA9381347.1"/>
    <property type="molecule type" value="Genomic_DNA"/>
</dbReference>
<dbReference type="AlphaFoldDB" id="A0A955L1W4"/>
<dbReference type="InterPro" id="IPR050595">
    <property type="entry name" value="Bact_response_regulator"/>
</dbReference>
<reference evidence="4" key="1">
    <citation type="submission" date="2020-04" db="EMBL/GenBank/DDBJ databases">
        <authorList>
            <person name="Zhang T."/>
        </authorList>
    </citation>
    <scope>NUCLEOTIDE SEQUENCE</scope>
    <source>
        <strain evidence="4">HKST-UBA13</strain>
    </source>
</reference>
<dbReference type="SUPFAM" id="SSF52172">
    <property type="entry name" value="CheY-like"/>
    <property type="match status" value="1"/>
</dbReference>
<dbReference type="SMART" id="SM00448">
    <property type="entry name" value="REC"/>
    <property type="match status" value="1"/>
</dbReference>
<sequence>MENKSKILIIEDERMISSAIEEKLSEDSHLAVYTARNGEEGLQKIKDIKPSLVLLDLIMPFMNGVELLKQMREMDEGKDIGVIIISNLDKESVKQTDFKDFHILEYIIKAELDIDDLLKKVQKYTED</sequence>
<dbReference type="InterPro" id="IPR001789">
    <property type="entry name" value="Sig_transdc_resp-reg_receiver"/>
</dbReference>
<dbReference type="Gene3D" id="3.40.50.2300">
    <property type="match status" value="1"/>
</dbReference>
<feature type="modified residue" description="4-aspartylphosphate" evidence="2">
    <location>
        <position position="56"/>
    </location>
</feature>
<dbReference type="PANTHER" id="PTHR44591:SF3">
    <property type="entry name" value="RESPONSE REGULATORY DOMAIN-CONTAINING PROTEIN"/>
    <property type="match status" value="1"/>
</dbReference>
<reference evidence="4" key="2">
    <citation type="journal article" date="2021" name="Microbiome">
        <title>Successional dynamics and alternative stable states in a saline activated sludge microbial community over 9 years.</title>
        <authorList>
            <person name="Wang Y."/>
            <person name="Ye J."/>
            <person name="Ju F."/>
            <person name="Liu L."/>
            <person name="Boyd J.A."/>
            <person name="Deng Y."/>
            <person name="Parks D.H."/>
            <person name="Jiang X."/>
            <person name="Yin X."/>
            <person name="Woodcroft B.J."/>
            <person name="Tyson G.W."/>
            <person name="Hugenholtz P."/>
            <person name="Polz M.F."/>
            <person name="Zhang T."/>
        </authorList>
    </citation>
    <scope>NUCLEOTIDE SEQUENCE</scope>
    <source>
        <strain evidence="4">HKST-UBA13</strain>
    </source>
</reference>
<evidence type="ECO:0000313" key="4">
    <source>
        <dbReference type="EMBL" id="MCA9381347.1"/>
    </source>
</evidence>
<name>A0A955L1W4_9BACT</name>
<dbReference type="PROSITE" id="PS50110">
    <property type="entry name" value="RESPONSE_REGULATORY"/>
    <property type="match status" value="1"/>
</dbReference>
<evidence type="ECO:0000259" key="3">
    <source>
        <dbReference type="PROSITE" id="PS50110"/>
    </source>
</evidence>
<protein>
    <submittedName>
        <fullName evidence="4">Response regulator</fullName>
    </submittedName>
</protein>
<dbReference type="GO" id="GO:0000160">
    <property type="term" value="P:phosphorelay signal transduction system"/>
    <property type="evidence" value="ECO:0007669"/>
    <property type="project" value="InterPro"/>
</dbReference>
<gene>
    <name evidence="4" type="ORF">KC678_03720</name>
</gene>
<comment type="caution">
    <text evidence="4">The sequence shown here is derived from an EMBL/GenBank/DDBJ whole genome shotgun (WGS) entry which is preliminary data.</text>
</comment>